<evidence type="ECO:0000256" key="2">
    <source>
        <dbReference type="ARBA" id="ARBA00010897"/>
    </source>
</evidence>
<evidence type="ECO:0000256" key="7">
    <source>
        <dbReference type="ARBA" id="ARBA00022679"/>
    </source>
</evidence>
<dbReference type="Proteomes" id="UP000599074">
    <property type="component" value="Unassembled WGS sequence"/>
</dbReference>
<keyword evidence="4" id="KW-0597">Phosphoprotein</keyword>
<keyword evidence="6 9" id="KW-0662">Pyridine nucleotide biosynthesis</keyword>
<dbReference type="Pfam" id="PF17767">
    <property type="entry name" value="NAPRTase_N"/>
    <property type="match status" value="1"/>
</dbReference>
<dbReference type="InterPro" id="IPR007229">
    <property type="entry name" value="Nic_PRibTrfase-Fam"/>
</dbReference>
<dbReference type="Gene3D" id="3.20.140.10">
    <property type="entry name" value="nicotinate phosphoribosyltransferase"/>
    <property type="match status" value="1"/>
</dbReference>
<evidence type="ECO:0000256" key="9">
    <source>
        <dbReference type="RuleBase" id="RU365100"/>
    </source>
</evidence>
<dbReference type="AlphaFoldDB" id="A0A8J3TRE8"/>
<comment type="catalytic activity">
    <reaction evidence="8 9">
        <text>5-phospho-alpha-D-ribose 1-diphosphate + nicotinate + ATP + H2O = nicotinate beta-D-ribonucleotide + ADP + phosphate + diphosphate</text>
        <dbReference type="Rhea" id="RHEA:36163"/>
        <dbReference type="ChEBI" id="CHEBI:15377"/>
        <dbReference type="ChEBI" id="CHEBI:30616"/>
        <dbReference type="ChEBI" id="CHEBI:32544"/>
        <dbReference type="ChEBI" id="CHEBI:33019"/>
        <dbReference type="ChEBI" id="CHEBI:43474"/>
        <dbReference type="ChEBI" id="CHEBI:57502"/>
        <dbReference type="ChEBI" id="CHEBI:58017"/>
        <dbReference type="ChEBI" id="CHEBI:456216"/>
        <dbReference type="EC" id="6.3.4.21"/>
    </reaction>
</comment>
<evidence type="ECO:0000259" key="11">
    <source>
        <dbReference type="Pfam" id="PF17767"/>
    </source>
</evidence>
<dbReference type="CDD" id="cd01570">
    <property type="entry name" value="NAPRTase_A"/>
    <property type="match status" value="1"/>
</dbReference>
<comment type="pathway">
    <text evidence="1 9">Cofactor biosynthesis; NAD(+) biosynthesis; nicotinate D-ribonucleotide from nicotinate: step 1/1.</text>
</comment>
<dbReference type="EC" id="6.3.4.21" evidence="3 9"/>
<evidence type="ECO:0000256" key="1">
    <source>
        <dbReference type="ARBA" id="ARBA00004952"/>
    </source>
</evidence>
<name>A0A8J3TRE8_9ACTN</name>
<dbReference type="InterPro" id="IPR013785">
    <property type="entry name" value="Aldolase_TIM"/>
</dbReference>
<comment type="PTM">
    <text evidence="9">Transiently phosphorylated on a His residue during the reaction cycle. Phosphorylation strongly increases the affinity for substrates and increases the rate of nicotinate D-ribonucleotide production. Dephosphorylation regenerates the low-affinity form of the enzyme, leading to product release.</text>
</comment>
<evidence type="ECO:0000256" key="3">
    <source>
        <dbReference type="ARBA" id="ARBA00013236"/>
    </source>
</evidence>
<dbReference type="GO" id="GO:0005829">
    <property type="term" value="C:cytosol"/>
    <property type="evidence" value="ECO:0007669"/>
    <property type="project" value="TreeGrafter"/>
</dbReference>
<sequence>MSGLYTDLYELRMAASYLRRGLVGPATFSLVIRALPPERGFLVAAGLADALTFLERFDFDDAELDYLRTSRSLPDDAVQALRDLRFTGDVWAVPEGRMVFAGEPLLEVTAPAAEAQLVETALLNIVTHQTAIASKAARCRLAAGGADLVDFSFRRTHGLEAAMAVARASAIVGFAATSNTEAGRRYGLRVTGTMAHSYVESFPDERSAFAAFATDYPTDTVFLVDTYDTLGGVRTAIDVTRQLRLSGPIGVRLDSGDLARLAVAARQLLDREGLTDARIVASGGLDEYAIADLVGSGAPIDAYGVGTRMGVSADAPYLDSAYKLVTFGDRPVMKLSPGKVTLPGAKQVFRGAGGGADVIGLRTEVAPPGHTLLLRPVMAVGQRLATTDEYGPADDVAAARHRFDDDLARLPEPTRRVYDPSTPEPTISPALQRLREDVLGALLDRRAAERLPVSG</sequence>
<dbReference type="EMBL" id="BOON01000061">
    <property type="protein sequence ID" value="GII25950.1"/>
    <property type="molecule type" value="Genomic_DNA"/>
</dbReference>
<dbReference type="InterPro" id="IPR036068">
    <property type="entry name" value="Nicotinate_pribotase-like_C"/>
</dbReference>
<dbReference type="FunFam" id="3.20.20.70:FF:000076">
    <property type="entry name" value="Nicotinate phosphoribosyltransferase"/>
    <property type="match status" value="1"/>
</dbReference>
<dbReference type="PIRSF" id="PIRSF000484">
    <property type="entry name" value="NAPRT"/>
    <property type="match status" value="1"/>
</dbReference>
<feature type="domain" description="Nicotinate phosphoribosyltransferase N-terminal" evidence="11">
    <location>
        <begin position="4"/>
        <end position="126"/>
    </location>
</feature>
<comment type="caution">
    <text evidence="12">The sequence shown here is derived from an EMBL/GenBank/DDBJ whole genome shotgun (WGS) entry which is preliminary data.</text>
</comment>
<dbReference type="RefSeq" id="WP_168117457.1">
    <property type="nucleotide sequence ID" value="NZ_BOON01000061.1"/>
</dbReference>
<reference evidence="12" key="1">
    <citation type="submission" date="2021-01" db="EMBL/GenBank/DDBJ databases">
        <title>Whole genome shotgun sequence of Planosporangium mesophilum NBRC 109066.</title>
        <authorList>
            <person name="Komaki H."/>
            <person name="Tamura T."/>
        </authorList>
    </citation>
    <scope>NUCLEOTIDE SEQUENCE</scope>
    <source>
        <strain evidence="12">NBRC 109066</strain>
    </source>
</reference>
<evidence type="ECO:0000256" key="6">
    <source>
        <dbReference type="ARBA" id="ARBA00022642"/>
    </source>
</evidence>
<dbReference type="GO" id="GO:0047280">
    <property type="term" value="F:nicotinamide phosphoribosyltransferase activity"/>
    <property type="evidence" value="ECO:0007669"/>
    <property type="project" value="UniProtKB-ARBA"/>
</dbReference>
<comment type="function">
    <text evidence="9">Catalyzes the first step in the biosynthesis of NAD from nicotinic acid, the ATP-dependent synthesis of beta-nicotinate D-ribonucleotide from nicotinate and 5-phospho-D-ribose 1-phosphate.</text>
</comment>
<gene>
    <name evidence="12" type="ORF">Pme01_55470</name>
</gene>
<accession>A0A8J3TRE8</accession>
<dbReference type="SUPFAM" id="SSF51690">
    <property type="entry name" value="Nicotinate/Quinolinate PRTase C-terminal domain-like"/>
    <property type="match status" value="1"/>
</dbReference>
<dbReference type="GO" id="GO:0034355">
    <property type="term" value="P:NAD+ biosynthetic process via the salvage pathway"/>
    <property type="evidence" value="ECO:0007669"/>
    <property type="project" value="TreeGrafter"/>
</dbReference>
<evidence type="ECO:0000259" key="10">
    <source>
        <dbReference type="Pfam" id="PF04095"/>
    </source>
</evidence>
<dbReference type="Gene3D" id="3.20.20.70">
    <property type="entry name" value="Aldolase class I"/>
    <property type="match status" value="1"/>
</dbReference>
<comment type="similarity">
    <text evidence="2 9">Belongs to the NAPRTase family.</text>
</comment>
<keyword evidence="5 9" id="KW-0436">Ligase</keyword>
<dbReference type="UniPathway" id="UPA00253">
    <property type="reaction ID" value="UER00457"/>
</dbReference>
<dbReference type="InterPro" id="IPR041525">
    <property type="entry name" value="N/Namide_PRibTrfase"/>
</dbReference>
<keyword evidence="7 9" id="KW-0808">Transferase</keyword>
<keyword evidence="13" id="KW-1185">Reference proteome</keyword>
<evidence type="ECO:0000256" key="4">
    <source>
        <dbReference type="ARBA" id="ARBA00022553"/>
    </source>
</evidence>
<evidence type="ECO:0000313" key="13">
    <source>
        <dbReference type="Proteomes" id="UP000599074"/>
    </source>
</evidence>
<dbReference type="SUPFAM" id="SSF54675">
    <property type="entry name" value="Nicotinate/Quinolinate PRTase N-terminal domain-like"/>
    <property type="match status" value="1"/>
</dbReference>
<feature type="domain" description="Nicotinate/nicotinamide phosphoribosyltransferase" evidence="10">
    <location>
        <begin position="148"/>
        <end position="293"/>
    </location>
</feature>
<evidence type="ECO:0000313" key="12">
    <source>
        <dbReference type="EMBL" id="GII25950.1"/>
    </source>
</evidence>
<dbReference type="InterPro" id="IPR006405">
    <property type="entry name" value="Nic_PRibTrfase_pncB"/>
</dbReference>
<dbReference type="NCBIfam" id="TIGR01513">
    <property type="entry name" value="NAPRTase_put"/>
    <property type="match status" value="1"/>
</dbReference>
<keyword evidence="12" id="KW-0328">Glycosyltransferase</keyword>
<evidence type="ECO:0000256" key="8">
    <source>
        <dbReference type="ARBA" id="ARBA00048668"/>
    </source>
</evidence>
<dbReference type="NCBIfam" id="NF009131">
    <property type="entry name" value="PRK12484.1"/>
    <property type="match status" value="1"/>
</dbReference>
<dbReference type="GO" id="GO:0004516">
    <property type="term" value="F:nicotinate phosphoribosyltransferase activity"/>
    <property type="evidence" value="ECO:0007669"/>
    <property type="project" value="UniProtKB-UniRule"/>
</dbReference>
<dbReference type="Pfam" id="PF04095">
    <property type="entry name" value="NAPRTase"/>
    <property type="match status" value="1"/>
</dbReference>
<dbReference type="InterPro" id="IPR040727">
    <property type="entry name" value="NAPRTase_N"/>
</dbReference>
<evidence type="ECO:0000256" key="5">
    <source>
        <dbReference type="ARBA" id="ARBA00022598"/>
    </source>
</evidence>
<dbReference type="PANTHER" id="PTHR11098">
    <property type="entry name" value="NICOTINATE PHOSPHORIBOSYLTRANSFERASE"/>
    <property type="match status" value="1"/>
</dbReference>
<proteinExistence type="inferred from homology"/>
<dbReference type="PANTHER" id="PTHR11098:SF1">
    <property type="entry name" value="NICOTINATE PHOSPHORIBOSYLTRANSFERASE"/>
    <property type="match status" value="1"/>
</dbReference>
<protein>
    <recommendedName>
        <fullName evidence="3 9">Nicotinate phosphoribosyltransferase</fullName>
        <ecNumber evidence="3 9">6.3.4.21</ecNumber>
    </recommendedName>
</protein>
<organism evidence="12 13">
    <name type="scientific">Planosporangium mesophilum</name>
    <dbReference type="NCBI Taxonomy" id="689768"/>
    <lineage>
        <taxon>Bacteria</taxon>
        <taxon>Bacillati</taxon>
        <taxon>Actinomycetota</taxon>
        <taxon>Actinomycetes</taxon>
        <taxon>Micromonosporales</taxon>
        <taxon>Micromonosporaceae</taxon>
        <taxon>Planosporangium</taxon>
    </lineage>
</organism>
<dbReference type="NCBIfam" id="NF006696">
    <property type="entry name" value="PRK09243.1-3"/>
    <property type="match status" value="1"/>
</dbReference>